<dbReference type="STRING" id="69.GLE_1053"/>
<organism evidence="1 2">
    <name type="scientific">Lysobacter enzymogenes</name>
    <dbReference type="NCBI Taxonomy" id="69"/>
    <lineage>
        <taxon>Bacteria</taxon>
        <taxon>Pseudomonadati</taxon>
        <taxon>Pseudomonadota</taxon>
        <taxon>Gammaproteobacteria</taxon>
        <taxon>Lysobacterales</taxon>
        <taxon>Lysobacteraceae</taxon>
        <taxon>Lysobacter</taxon>
    </lineage>
</organism>
<accession>A0A0S2DCZ4</accession>
<proteinExistence type="predicted"/>
<dbReference type="AlphaFoldDB" id="A0A0S2DCZ4"/>
<dbReference type="PATRIC" id="fig|69.6.peg.1042"/>
<reference evidence="1 2" key="1">
    <citation type="submission" date="2015-11" db="EMBL/GenBank/DDBJ databases">
        <title>Genome sequences of Lysobacter enzymogenes strain C3 and Lysobacter antibioticus ATCC 29479.</title>
        <authorList>
            <person name="Kobayashi D.Y."/>
        </authorList>
    </citation>
    <scope>NUCLEOTIDE SEQUENCE [LARGE SCALE GENOMIC DNA]</scope>
    <source>
        <strain evidence="1 2">C3</strain>
    </source>
</reference>
<dbReference type="Proteomes" id="UP000061569">
    <property type="component" value="Chromosome"/>
</dbReference>
<sequence length="60" mass="6553">MRTILKSKAVGGAAVAQAACGEPKIQAFQSFRCCQNDSGRAFRPDAFRPGCRDLKQEHRA</sequence>
<evidence type="ECO:0000313" key="1">
    <source>
        <dbReference type="EMBL" id="ALN56411.1"/>
    </source>
</evidence>
<dbReference type="EMBL" id="CP013140">
    <property type="protein sequence ID" value="ALN56411.1"/>
    <property type="molecule type" value="Genomic_DNA"/>
</dbReference>
<protein>
    <submittedName>
        <fullName evidence="1">Uncharacterized protein</fullName>
    </submittedName>
</protein>
<dbReference type="KEGG" id="lez:GLE_1053"/>
<evidence type="ECO:0000313" key="2">
    <source>
        <dbReference type="Proteomes" id="UP000061569"/>
    </source>
</evidence>
<name>A0A0S2DCZ4_LYSEN</name>
<gene>
    <name evidence="1" type="ORF">GLE_1053</name>
</gene>